<dbReference type="GO" id="GO:0008757">
    <property type="term" value="F:S-adenosylmethionine-dependent methyltransferase activity"/>
    <property type="evidence" value="ECO:0007669"/>
    <property type="project" value="InterPro"/>
</dbReference>
<evidence type="ECO:0000256" key="3">
    <source>
        <dbReference type="ARBA" id="ARBA00022679"/>
    </source>
</evidence>
<dbReference type="OMA" id="FRKECEN"/>
<evidence type="ECO:0000256" key="2">
    <source>
        <dbReference type="ARBA" id="ARBA00022603"/>
    </source>
</evidence>
<dbReference type="VEuPathDB" id="AmoebaDB:DICPUDRAFT_29130"/>
<dbReference type="InParanoid" id="F0ZD14"/>
<dbReference type="InterPro" id="IPR029063">
    <property type="entry name" value="SAM-dependent_MTases_sf"/>
</dbReference>
<name>F0ZD14_DICPU</name>
<gene>
    <name evidence="5" type="ORF">DICPUDRAFT_29130</name>
</gene>
<dbReference type="PANTHER" id="PTHR44942:SF4">
    <property type="entry name" value="METHYLTRANSFERASE TYPE 11 DOMAIN-CONTAINING PROTEIN"/>
    <property type="match status" value="1"/>
</dbReference>
<dbReference type="CDD" id="cd02440">
    <property type="entry name" value="AdoMet_MTases"/>
    <property type="match status" value="1"/>
</dbReference>
<comment type="similarity">
    <text evidence="1">Belongs to the methyltransferase superfamily.</text>
</comment>
<dbReference type="EMBL" id="GL870982">
    <property type="protein sequence ID" value="EGC38187.1"/>
    <property type="molecule type" value="Genomic_DNA"/>
</dbReference>
<evidence type="ECO:0000313" key="6">
    <source>
        <dbReference type="Proteomes" id="UP000001064"/>
    </source>
</evidence>
<dbReference type="Pfam" id="PF08241">
    <property type="entry name" value="Methyltransf_11"/>
    <property type="match status" value="1"/>
</dbReference>
<reference evidence="6" key="1">
    <citation type="journal article" date="2011" name="Genome Biol.">
        <title>Comparative genomics of the social amoebae Dictyostelium discoideum and Dictyostelium purpureum.</title>
        <authorList>
            <consortium name="US DOE Joint Genome Institute (JGI-PGF)"/>
            <person name="Sucgang R."/>
            <person name="Kuo A."/>
            <person name="Tian X."/>
            <person name="Salerno W."/>
            <person name="Parikh A."/>
            <person name="Feasley C.L."/>
            <person name="Dalin E."/>
            <person name="Tu H."/>
            <person name="Huang E."/>
            <person name="Barry K."/>
            <person name="Lindquist E."/>
            <person name="Shapiro H."/>
            <person name="Bruce D."/>
            <person name="Schmutz J."/>
            <person name="Salamov A."/>
            <person name="Fey P."/>
            <person name="Gaudet P."/>
            <person name="Anjard C."/>
            <person name="Babu M.M."/>
            <person name="Basu S."/>
            <person name="Bushmanova Y."/>
            <person name="van der Wel H."/>
            <person name="Katoh-Kurasawa M."/>
            <person name="Dinh C."/>
            <person name="Coutinho P.M."/>
            <person name="Saito T."/>
            <person name="Elias M."/>
            <person name="Schaap P."/>
            <person name="Kay R.R."/>
            <person name="Henrissat B."/>
            <person name="Eichinger L."/>
            <person name="Rivero F."/>
            <person name="Putnam N.H."/>
            <person name="West C.M."/>
            <person name="Loomis W.F."/>
            <person name="Chisholm R.L."/>
            <person name="Shaulsky G."/>
            <person name="Strassmann J.E."/>
            <person name="Queller D.C."/>
            <person name="Kuspa A."/>
            <person name="Grigoriev I.V."/>
        </authorList>
    </citation>
    <scope>NUCLEOTIDE SEQUENCE [LARGE SCALE GENOMIC DNA]</scope>
    <source>
        <strain evidence="6">QSDP1</strain>
    </source>
</reference>
<dbReference type="STRING" id="5786.F0ZD14"/>
<proteinExistence type="inferred from homology"/>
<dbReference type="GeneID" id="10502584"/>
<evidence type="ECO:0000256" key="1">
    <source>
        <dbReference type="ARBA" id="ARBA00008361"/>
    </source>
</evidence>
<accession>F0ZD14</accession>
<dbReference type="PANTHER" id="PTHR44942">
    <property type="entry name" value="METHYLTRANSF_11 DOMAIN-CONTAINING PROTEIN"/>
    <property type="match status" value="1"/>
</dbReference>
<keyword evidence="3" id="KW-0808">Transferase</keyword>
<evidence type="ECO:0000259" key="4">
    <source>
        <dbReference type="Pfam" id="PF08241"/>
    </source>
</evidence>
<keyword evidence="2" id="KW-0489">Methyltransferase</keyword>
<dbReference type="Gene3D" id="3.40.50.150">
    <property type="entry name" value="Vaccinia Virus protein VP39"/>
    <property type="match status" value="1"/>
</dbReference>
<dbReference type="Proteomes" id="UP000001064">
    <property type="component" value="Unassembled WGS sequence"/>
</dbReference>
<dbReference type="OrthoDB" id="15219at2759"/>
<dbReference type="InterPro" id="IPR051052">
    <property type="entry name" value="Diverse_substrate_MTase"/>
</dbReference>
<dbReference type="GO" id="GO:0032259">
    <property type="term" value="P:methylation"/>
    <property type="evidence" value="ECO:0007669"/>
    <property type="project" value="UniProtKB-KW"/>
</dbReference>
<dbReference type="eggNOG" id="KOG3010">
    <property type="taxonomic scope" value="Eukaryota"/>
</dbReference>
<protein>
    <recommendedName>
        <fullName evidence="4">Methyltransferase type 11 domain-containing protein</fullName>
    </recommendedName>
</protein>
<feature type="domain" description="Methyltransferase type 11" evidence="4">
    <location>
        <begin position="47"/>
        <end position="148"/>
    </location>
</feature>
<dbReference type="KEGG" id="dpp:DICPUDRAFT_29130"/>
<dbReference type="InterPro" id="IPR013216">
    <property type="entry name" value="Methyltransf_11"/>
</dbReference>
<organism evidence="5 6">
    <name type="scientific">Dictyostelium purpureum</name>
    <name type="common">Slime mold</name>
    <dbReference type="NCBI Taxonomy" id="5786"/>
    <lineage>
        <taxon>Eukaryota</taxon>
        <taxon>Amoebozoa</taxon>
        <taxon>Evosea</taxon>
        <taxon>Eumycetozoa</taxon>
        <taxon>Dictyostelia</taxon>
        <taxon>Dictyosteliales</taxon>
        <taxon>Dictyosteliaceae</taxon>
        <taxon>Dictyostelium</taxon>
    </lineage>
</organism>
<dbReference type="SUPFAM" id="SSF53335">
    <property type="entry name" value="S-adenosyl-L-methionine-dependent methyltransferases"/>
    <property type="match status" value="1"/>
</dbReference>
<sequence length="286" mass="32653">MDKFEKLAYGFQTLDCSKNYTFGRPSYPVESVELLKELGIEKDSLILDLAAGTGKFTQVLARNGFNNIIAVEPSSGFRQECSSVLNDIKEKENKLLNFKVLDGLSTSIPLPDSSADCITVAHAFHWTSNIESMKEISRVLKPNGLLVILWIKSDPNKNSPELLKEIVQLYKNSKYNGNNDGRKSPTAHLLENWRDVFDEIKSNKELHYLINPDLIDHPTISYTESTCQERVIANSLSQSYISLLPDEKKQIFIDQLKSNMQNFQETKDNKQFNIVYKVDIHYTRKP</sequence>
<dbReference type="FunCoup" id="F0ZD14">
    <property type="interactions" value="2"/>
</dbReference>
<dbReference type="AlphaFoldDB" id="F0ZD14"/>
<evidence type="ECO:0000313" key="5">
    <source>
        <dbReference type="EMBL" id="EGC38187.1"/>
    </source>
</evidence>
<dbReference type="RefSeq" id="XP_003285314.1">
    <property type="nucleotide sequence ID" value="XM_003285266.1"/>
</dbReference>
<dbReference type="GO" id="GO:0008168">
    <property type="term" value="F:methyltransferase activity"/>
    <property type="evidence" value="ECO:0000318"/>
    <property type="project" value="GO_Central"/>
</dbReference>
<keyword evidence="6" id="KW-1185">Reference proteome</keyword>